<evidence type="ECO:0000259" key="9">
    <source>
        <dbReference type="Pfam" id="PF09334"/>
    </source>
</evidence>
<evidence type="ECO:0000313" key="10">
    <source>
        <dbReference type="EMBL" id="PSL53341.1"/>
    </source>
</evidence>
<protein>
    <submittedName>
        <fullName evidence="10">Methionyl-tRNA synthetase</fullName>
    </submittedName>
</protein>
<proteinExistence type="inferred from homology"/>
<name>A0A2P8I4F9_SACCR</name>
<dbReference type="PANTHER" id="PTHR45765:SF1">
    <property type="entry name" value="METHIONINE--TRNA LIGASE, CYTOPLASMIC"/>
    <property type="match status" value="1"/>
</dbReference>
<dbReference type="InterPro" id="IPR023458">
    <property type="entry name" value="Met-tRNA_ligase_1"/>
</dbReference>
<evidence type="ECO:0000313" key="11">
    <source>
        <dbReference type="Proteomes" id="UP000241118"/>
    </source>
</evidence>
<keyword evidence="11" id="KW-1185">Reference proteome</keyword>
<dbReference type="OrthoDB" id="9810191at2"/>
<dbReference type="GO" id="GO:0006431">
    <property type="term" value="P:methionyl-tRNA aminoacylation"/>
    <property type="evidence" value="ECO:0007669"/>
    <property type="project" value="TreeGrafter"/>
</dbReference>
<dbReference type="InterPro" id="IPR015413">
    <property type="entry name" value="Methionyl/Leucyl_tRNA_Synth"/>
</dbReference>
<evidence type="ECO:0000256" key="7">
    <source>
        <dbReference type="RuleBase" id="RU363039"/>
    </source>
</evidence>
<dbReference type="InterPro" id="IPR001412">
    <property type="entry name" value="aa-tRNA-synth_I_CS"/>
</dbReference>
<keyword evidence="3 7" id="KW-0067">ATP-binding</keyword>
<dbReference type="Gene3D" id="3.40.50.620">
    <property type="entry name" value="HUPs"/>
    <property type="match status" value="1"/>
</dbReference>
<dbReference type="Gene3D" id="2.20.28.20">
    <property type="entry name" value="Methionyl-tRNA synthetase, Zn-domain"/>
    <property type="match status" value="1"/>
</dbReference>
<dbReference type="GO" id="GO:0005524">
    <property type="term" value="F:ATP binding"/>
    <property type="evidence" value="ECO:0007669"/>
    <property type="project" value="UniProtKB-KW"/>
</dbReference>
<keyword evidence="4 7" id="KW-0648">Protein biosynthesis</keyword>
<feature type="region of interest" description="Disordered" evidence="8">
    <location>
        <begin position="491"/>
        <end position="513"/>
    </location>
</feature>
<organism evidence="10 11">
    <name type="scientific">Saccharothrix carnea</name>
    <dbReference type="NCBI Taxonomy" id="1280637"/>
    <lineage>
        <taxon>Bacteria</taxon>
        <taxon>Bacillati</taxon>
        <taxon>Actinomycetota</taxon>
        <taxon>Actinomycetes</taxon>
        <taxon>Pseudonocardiales</taxon>
        <taxon>Pseudonocardiaceae</taxon>
        <taxon>Saccharothrix</taxon>
    </lineage>
</organism>
<evidence type="ECO:0000256" key="6">
    <source>
        <dbReference type="ARBA" id="ARBA00047364"/>
    </source>
</evidence>
<dbReference type="Pfam" id="PF09334">
    <property type="entry name" value="tRNA-synt_1g"/>
    <property type="match status" value="1"/>
</dbReference>
<feature type="compositionally biased region" description="Low complexity" evidence="8">
    <location>
        <begin position="492"/>
        <end position="503"/>
    </location>
</feature>
<evidence type="ECO:0000256" key="2">
    <source>
        <dbReference type="ARBA" id="ARBA00022741"/>
    </source>
</evidence>
<gene>
    <name evidence="10" type="ORF">B0I31_109131</name>
</gene>
<dbReference type="Proteomes" id="UP000241118">
    <property type="component" value="Unassembled WGS sequence"/>
</dbReference>
<keyword evidence="2 7" id="KW-0547">Nucleotide-binding</keyword>
<sequence>MSRPTLIISPAPTANGDLHLGHVAGPFLAADVHARYLRATGREALLATGFQDTSTYVVTTAHRLGVTPQELVARSAEQIESTLAAVGIDVDGYTGDEDRFVKAVLGFVERLHAAGKFELRTMTFPYSPATGEYLVDGFVKGGCPLCLAEGCAGLCESCGHPIAAGDLIDPKSTVDPDDPLELRETQVLVLPMERYREQIREHFAVHGRAMRPHMAQAIREMLSRPLPDYPVTYPTSWGIPAPFPEVAGQRINPNAEPAAWSIYCGTLSAERRGVPLAVDDEMWLADAGTKVVYFLGFDNTYPFAVAMVAMLLAADGRYLLPEEFVTNEFYELDNSKFSTSRGHVVWGRELVAEVPRDLVRFHLAATSPENQRTDFSRAALARVTSSRLVAPWNRVADEVDRFTGRGPLPVSERSRSAATRIVERFAACYELEVFSLTRATEVLAEQLGRLARWSVRPGEEGDFCHEVEVVLRCAAPILIDLAEKALPDTDIPTGAGATTVTPTSLPRLPEWTG</sequence>
<evidence type="ECO:0000256" key="4">
    <source>
        <dbReference type="ARBA" id="ARBA00022917"/>
    </source>
</evidence>
<dbReference type="InterPro" id="IPR014729">
    <property type="entry name" value="Rossmann-like_a/b/a_fold"/>
</dbReference>
<dbReference type="RefSeq" id="WP_106618060.1">
    <property type="nucleotide sequence ID" value="NZ_PYAX01000009.1"/>
</dbReference>
<evidence type="ECO:0000256" key="1">
    <source>
        <dbReference type="ARBA" id="ARBA00022598"/>
    </source>
</evidence>
<comment type="similarity">
    <text evidence="7">Belongs to the class-I aminoacyl-tRNA synthetase family.</text>
</comment>
<dbReference type="EMBL" id="PYAX01000009">
    <property type="protein sequence ID" value="PSL53341.1"/>
    <property type="molecule type" value="Genomic_DNA"/>
</dbReference>
<dbReference type="GO" id="GO:0004825">
    <property type="term" value="F:methionine-tRNA ligase activity"/>
    <property type="evidence" value="ECO:0007669"/>
    <property type="project" value="UniProtKB-EC"/>
</dbReference>
<comment type="catalytic activity">
    <reaction evidence="6">
        <text>tRNA(Met) + L-methionine + ATP = L-methionyl-tRNA(Met) + AMP + diphosphate</text>
        <dbReference type="Rhea" id="RHEA:13481"/>
        <dbReference type="Rhea" id="RHEA-COMP:9667"/>
        <dbReference type="Rhea" id="RHEA-COMP:9698"/>
        <dbReference type="ChEBI" id="CHEBI:30616"/>
        <dbReference type="ChEBI" id="CHEBI:33019"/>
        <dbReference type="ChEBI" id="CHEBI:57844"/>
        <dbReference type="ChEBI" id="CHEBI:78442"/>
        <dbReference type="ChEBI" id="CHEBI:78530"/>
        <dbReference type="ChEBI" id="CHEBI:456215"/>
        <dbReference type="EC" id="6.1.1.10"/>
    </reaction>
</comment>
<dbReference type="PROSITE" id="PS00178">
    <property type="entry name" value="AA_TRNA_LIGASE_I"/>
    <property type="match status" value="1"/>
</dbReference>
<evidence type="ECO:0000256" key="8">
    <source>
        <dbReference type="SAM" id="MobiDB-lite"/>
    </source>
</evidence>
<keyword evidence="5 7" id="KW-0030">Aminoacyl-tRNA synthetase</keyword>
<comment type="caution">
    <text evidence="10">The sequence shown here is derived from an EMBL/GenBank/DDBJ whole genome shotgun (WGS) entry which is preliminary data.</text>
</comment>
<accession>A0A2P8I4F9</accession>
<dbReference type="AlphaFoldDB" id="A0A2P8I4F9"/>
<dbReference type="InterPro" id="IPR029038">
    <property type="entry name" value="MetRS_Zn"/>
</dbReference>
<dbReference type="PANTHER" id="PTHR45765">
    <property type="entry name" value="METHIONINE--TRNA LIGASE"/>
    <property type="match status" value="1"/>
</dbReference>
<dbReference type="GO" id="GO:0005829">
    <property type="term" value="C:cytosol"/>
    <property type="evidence" value="ECO:0007669"/>
    <property type="project" value="TreeGrafter"/>
</dbReference>
<evidence type="ECO:0000256" key="5">
    <source>
        <dbReference type="ARBA" id="ARBA00023146"/>
    </source>
</evidence>
<keyword evidence="1 7" id="KW-0436">Ligase</keyword>
<evidence type="ECO:0000256" key="3">
    <source>
        <dbReference type="ARBA" id="ARBA00022840"/>
    </source>
</evidence>
<feature type="domain" description="Methionyl/Leucyl tRNA synthetase" evidence="9">
    <location>
        <begin position="6"/>
        <end position="391"/>
    </location>
</feature>
<dbReference type="SUPFAM" id="SSF52374">
    <property type="entry name" value="Nucleotidylyl transferase"/>
    <property type="match status" value="1"/>
</dbReference>
<reference evidence="10 11" key="1">
    <citation type="submission" date="2018-03" db="EMBL/GenBank/DDBJ databases">
        <title>Genomic Encyclopedia of Type Strains, Phase III (KMG-III): the genomes of soil and plant-associated and newly described type strains.</title>
        <authorList>
            <person name="Whitman W."/>
        </authorList>
    </citation>
    <scope>NUCLEOTIDE SEQUENCE [LARGE SCALE GENOMIC DNA]</scope>
    <source>
        <strain evidence="10 11">CGMCC 4.7097</strain>
    </source>
</reference>